<sequence>MKRSSALRLSLPLLLAAVFLSVAAVHPSGSRLAELMNLNLQDETRTFSVSNFDQLNLGSAFTIHVTRGGSYKVTATGRSADLEDLEAKVSNNTLQIRYKDKSWNRNRQRVTVNVTMPDLKGVHFSGASRSDVTGFRNVRDLDVDISGASTSTLEVDAERVVVDLSGASNVTLTGQAKRLEGEVSGATTLKAYDLKVAKARVDVSGASSARLNVTDRLEAEASGASSVTYRGSASIRSNTSGASSVRSVD</sequence>
<dbReference type="Proteomes" id="UP001596106">
    <property type="component" value="Unassembled WGS sequence"/>
</dbReference>
<feature type="compositionally biased region" description="Polar residues" evidence="1">
    <location>
        <begin position="223"/>
        <end position="249"/>
    </location>
</feature>
<gene>
    <name evidence="3" type="ORF">ACFPMF_07785</name>
</gene>
<evidence type="ECO:0000259" key="2">
    <source>
        <dbReference type="Pfam" id="PF10988"/>
    </source>
</evidence>
<organism evidence="3 4">
    <name type="scientific">Larkinella bovis</name>
    <dbReference type="NCBI Taxonomy" id="683041"/>
    <lineage>
        <taxon>Bacteria</taxon>
        <taxon>Pseudomonadati</taxon>
        <taxon>Bacteroidota</taxon>
        <taxon>Cytophagia</taxon>
        <taxon>Cytophagales</taxon>
        <taxon>Spirosomataceae</taxon>
        <taxon>Larkinella</taxon>
    </lineage>
</organism>
<dbReference type="Pfam" id="PF10988">
    <property type="entry name" value="DUF2807"/>
    <property type="match status" value="1"/>
</dbReference>
<protein>
    <submittedName>
        <fullName evidence="3">Head GIN domain-containing protein</fullName>
    </submittedName>
</protein>
<dbReference type="Gene3D" id="2.160.20.120">
    <property type="match status" value="1"/>
</dbReference>
<accession>A0ABW0IA26</accession>
<dbReference type="InterPro" id="IPR021255">
    <property type="entry name" value="DUF2807"/>
</dbReference>
<dbReference type="PANTHER" id="PTHR39200">
    <property type="entry name" value="HYPOTHETICAL EXPORTED PROTEIN"/>
    <property type="match status" value="1"/>
</dbReference>
<reference evidence="4" key="1">
    <citation type="journal article" date="2019" name="Int. J. Syst. Evol. Microbiol.">
        <title>The Global Catalogue of Microorganisms (GCM) 10K type strain sequencing project: providing services to taxonomists for standard genome sequencing and annotation.</title>
        <authorList>
            <consortium name="The Broad Institute Genomics Platform"/>
            <consortium name="The Broad Institute Genome Sequencing Center for Infectious Disease"/>
            <person name="Wu L."/>
            <person name="Ma J."/>
        </authorList>
    </citation>
    <scope>NUCLEOTIDE SEQUENCE [LARGE SCALE GENOMIC DNA]</scope>
    <source>
        <strain evidence="4">CCUG 55250</strain>
    </source>
</reference>
<proteinExistence type="predicted"/>
<dbReference type="RefSeq" id="WP_379842839.1">
    <property type="nucleotide sequence ID" value="NZ_JBHSMA010000002.1"/>
</dbReference>
<feature type="domain" description="Putative auto-transporter adhesin head GIN" evidence="2">
    <location>
        <begin position="51"/>
        <end position="233"/>
    </location>
</feature>
<keyword evidence="4" id="KW-1185">Reference proteome</keyword>
<dbReference type="EMBL" id="JBHSMA010000002">
    <property type="protein sequence ID" value="MFC5409201.1"/>
    <property type="molecule type" value="Genomic_DNA"/>
</dbReference>
<dbReference type="PANTHER" id="PTHR39200:SF1">
    <property type="entry name" value="AUTO-TRANSPORTER ADHESIN HEAD GIN DOMAIN-CONTAINING PROTEIN-RELATED"/>
    <property type="match status" value="1"/>
</dbReference>
<comment type="caution">
    <text evidence="3">The sequence shown here is derived from an EMBL/GenBank/DDBJ whole genome shotgun (WGS) entry which is preliminary data.</text>
</comment>
<evidence type="ECO:0000313" key="3">
    <source>
        <dbReference type="EMBL" id="MFC5409201.1"/>
    </source>
</evidence>
<evidence type="ECO:0000256" key="1">
    <source>
        <dbReference type="SAM" id="MobiDB-lite"/>
    </source>
</evidence>
<name>A0ABW0IA26_9BACT</name>
<feature type="region of interest" description="Disordered" evidence="1">
    <location>
        <begin position="222"/>
        <end position="249"/>
    </location>
</feature>
<evidence type="ECO:0000313" key="4">
    <source>
        <dbReference type="Proteomes" id="UP001596106"/>
    </source>
</evidence>